<keyword evidence="2" id="KW-0472">Membrane</keyword>
<dbReference type="InterPro" id="IPR003423">
    <property type="entry name" value="OMP_efflux"/>
</dbReference>
<comment type="caution">
    <text evidence="3">The sequence shown here is derived from an EMBL/GenBank/DDBJ whole genome shotgun (WGS) entry which is preliminary data.</text>
</comment>
<proteinExistence type="inferred from homology"/>
<keyword evidence="2" id="KW-0812">Transmembrane</keyword>
<keyword evidence="2" id="KW-0564">Palmitate</keyword>
<gene>
    <name evidence="3" type="ORF">AA15669_1733</name>
</gene>
<dbReference type="PANTHER" id="PTHR30203:SF25">
    <property type="entry name" value="OUTER MEMBRANE PROTEIN-RELATED"/>
    <property type="match status" value="1"/>
</dbReference>
<reference evidence="3" key="1">
    <citation type="submission" date="2013-04" db="EMBL/GenBank/DDBJ databases">
        <title>The genome sequencing project of 58 acetic acid bacteria.</title>
        <authorList>
            <person name="Okamoto-Kainuma A."/>
            <person name="Ishikawa M."/>
            <person name="Umino S."/>
            <person name="Koizumi Y."/>
            <person name="Shiwa Y."/>
            <person name="Yoshikawa H."/>
            <person name="Matsutani M."/>
            <person name="Matsushita K."/>
        </authorList>
    </citation>
    <scope>NUCLEOTIDE SEQUENCE</scope>
    <source>
        <strain evidence="3">DSM 15669</strain>
    </source>
</reference>
<keyword evidence="2 3" id="KW-0449">Lipoprotein</keyword>
<comment type="similarity">
    <text evidence="1 2">Belongs to the outer membrane factor (OMF) (TC 1.B.17) family.</text>
</comment>
<comment type="subcellular location">
    <subcellularLocation>
        <location evidence="2">Cell membrane</location>
        <topology evidence="2">Lipid-anchor</topology>
    </subcellularLocation>
</comment>
<dbReference type="SUPFAM" id="SSF56954">
    <property type="entry name" value="Outer membrane efflux proteins (OEP)"/>
    <property type="match status" value="1"/>
</dbReference>
<accession>A0ABQ0P0Y9</accession>
<dbReference type="Gene3D" id="1.20.1600.10">
    <property type="entry name" value="Outer membrane efflux proteins (OEP)"/>
    <property type="match status" value="1"/>
</dbReference>
<evidence type="ECO:0000256" key="2">
    <source>
        <dbReference type="RuleBase" id="RU362097"/>
    </source>
</evidence>
<dbReference type="NCBIfam" id="TIGR01845">
    <property type="entry name" value="outer_NodT"/>
    <property type="match status" value="1"/>
</dbReference>
<dbReference type="InterPro" id="IPR010131">
    <property type="entry name" value="MdtP/NodT-like"/>
</dbReference>
<evidence type="ECO:0000313" key="3">
    <source>
        <dbReference type="EMBL" id="GBQ08317.1"/>
    </source>
</evidence>
<protein>
    <submittedName>
        <fullName evidence="3">Secretion system type I outer membrane efflux pump lipoprotein NodT</fullName>
    </submittedName>
</protein>
<evidence type="ECO:0000256" key="1">
    <source>
        <dbReference type="ARBA" id="ARBA00007613"/>
    </source>
</evidence>
<dbReference type="PANTHER" id="PTHR30203">
    <property type="entry name" value="OUTER MEMBRANE CATION EFFLUX PROTEIN"/>
    <property type="match status" value="1"/>
</dbReference>
<name>A0ABQ0P0Y9_9PROT</name>
<evidence type="ECO:0000313" key="4">
    <source>
        <dbReference type="Proteomes" id="UP001062901"/>
    </source>
</evidence>
<sequence>MADDWWKNFHDPELSSLEERVATQNLNFLLSSANLAQSRAQMMIAGAERFPNLSAQGSYQRSQHSTQELREIFRRVGRNIGDKLPSGAPGVSGRDFLAGGQEANVPLLNQWQDKIDATYEIDLWGRVAHQYQAAKAVSQMSEEEQRSVLIARQADMARDYLQLRGDQKRQTILRDQYQTLMQLRQLSDNRYHTGLVTELDVDSVNARLHDLEAQQASLDQSVAQEMNAIALLLGAPPQSLNGELTKTAAIPTLPPFVPAGLPSELAQRRPDIREADAHLRETVAEVGEATADFYPKVTVTADFGVQTLSFRDLGFWNAKAWNVGPTISIPVFQGGRLFGQLKLKRAAQRSAAIEYRQTVLQAWNEVDNALQAYHDEQVRHDGLAQAVADNQRALSLATSQYRSGLGTYLDVLNAQTQLQSSQLDLTGSDAVMATNLARLYNALGGGWKKELPEETHH</sequence>
<dbReference type="EMBL" id="BAQD01000087">
    <property type="protein sequence ID" value="GBQ08317.1"/>
    <property type="molecule type" value="Genomic_DNA"/>
</dbReference>
<keyword evidence="2" id="KW-1134">Transmembrane beta strand</keyword>
<keyword evidence="4" id="KW-1185">Reference proteome</keyword>
<dbReference type="Pfam" id="PF02321">
    <property type="entry name" value="OEP"/>
    <property type="match status" value="2"/>
</dbReference>
<dbReference type="Gene3D" id="2.20.200.10">
    <property type="entry name" value="Outer membrane efflux proteins (OEP)"/>
    <property type="match status" value="1"/>
</dbReference>
<dbReference type="Proteomes" id="UP001062901">
    <property type="component" value="Unassembled WGS sequence"/>
</dbReference>
<organism evidence="3 4">
    <name type="scientific">Saccharibacter floricola DSM 15669</name>
    <dbReference type="NCBI Taxonomy" id="1123227"/>
    <lineage>
        <taxon>Bacteria</taxon>
        <taxon>Pseudomonadati</taxon>
        <taxon>Pseudomonadota</taxon>
        <taxon>Alphaproteobacteria</taxon>
        <taxon>Acetobacterales</taxon>
        <taxon>Acetobacteraceae</taxon>
        <taxon>Saccharibacter</taxon>
    </lineage>
</organism>